<evidence type="ECO:0000313" key="2">
    <source>
        <dbReference type="Proteomes" id="UP000736164"/>
    </source>
</evidence>
<sequence length="163" mass="18992">PRPQFVIGCEVLSNESTKPAHLRWHFTTKHALLKDKPVDFRKFKDLKQRKSTIRISSAVKVVNSIKARPINSHMFSVLCNEMGSEHVQLLLHTERGRVLTRLFELHSEEQMFLHDQHSPLASLFDDPVWLVKLVYRCSHSNSWYKPVPHASTHKPPRRTAVRD</sequence>
<evidence type="ECO:0000313" key="1">
    <source>
        <dbReference type="EMBL" id="MBN3325211.1"/>
    </source>
</evidence>
<dbReference type="PANTHER" id="PTHR45913:SF19">
    <property type="entry name" value="LOW QUALITY PROTEIN: ZINC FINGER BED DOMAIN-CONTAINING PROTEIN 5-LIKE"/>
    <property type="match status" value="1"/>
</dbReference>
<feature type="non-terminal residue" evidence="1">
    <location>
        <position position="163"/>
    </location>
</feature>
<accession>A0A8J7TJE3</accession>
<protein>
    <submittedName>
        <fullName evidence="1">ZMYM6 protein</fullName>
    </submittedName>
</protein>
<comment type="caution">
    <text evidence="1">The sequence shown here is derived from an EMBL/GenBank/DDBJ whole genome shotgun (WGS) entry which is preliminary data.</text>
</comment>
<proteinExistence type="predicted"/>
<dbReference type="PANTHER" id="PTHR45913">
    <property type="entry name" value="EPM2A-INTERACTING PROTEIN 1"/>
    <property type="match status" value="1"/>
</dbReference>
<dbReference type="EMBL" id="JAAWVO010074565">
    <property type="protein sequence ID" value="MBN3325211.1"/>
    <property type="molecule type" value="Genomic_DNA"/>
</dbReference>
<feature type="non-terminal residue" evidence="1">
    <location>
        <position position="1"/>
    </location>
</feature>
<dbReference type="Proteomes" id="UP000736164">
    <property type="component" value="Unassembled WGS sequence"/>
</dbReference>
<name>A0A8J7TJE3_ATRSP</name>
<keyword evidence="2" id="KW-1185">Reference proteome</keyword>
<dbReference type="AlphaFoldDB" id="A0A8J7TJE3"/>
<gene>
    <name evidence="1" type="primary">Zmym6_0</name>
    <name evidence="1" type="ORF">GTO95_0015759</name>
</gene>
<organism evidence="1 2">
    <name type="scientific">Atractosteus spatula</name>
    <name type="common">Alligator gar</name>
    <name type="synonym">Lepisosteus spatula</name>
    <dbReference type="NCBI Taxonomy" id="7917"/>
    <lineage>
        <taxon>Eukaryota</taxon>
        <taxon>Metazoa</taxon>
        <taxon>Chordata</taxon>
        <taxon>Craniata</taxon>
        <taxon>Vertebrata</taxon>
        <taxon>Euteleostomi</taxon>
        <taxon>Actinopterygii</taxon>
        <taxon>Neopterygii</taxon>
        <taxon>Holostei</taxon>
        <taxon>Semionotiformes</taxon>
        <taxon>Lepisosteidae</taxon>
        <taxon>Atractosteus</taxon>
    </lineage>
</organism>
<reference evidence="1" key="1">
    <citation type="journal article" date="2021" name="Cell">
        <title>Tracing the genetic footprints of vertebrate landing in non-teleost ray-finned fishes.</title>
        <authorList>
            <person name="Bi X."/>
            <person name="Wang K."/>
            <person name="Yang L."/>
            <person name="Pan H."/>
            <person name="Jiang H."/>
            <person name="Wei Q."/>
            <person name="Fang M."/>
            <person name="Yu H."/>
            <person name="Zhu C."/>
            <person name="Cai Y."/>
            <person name="He Y."/>
            <person name="Gan X."/>
            <person name="Zeng H."/>
            <person name="Yu D."/>
            <person name="Zhu Y."/>
            <person name="Jiang H."/>
            <person name="Qiu Q."/>
            <person name="Yang H."/>
            <person name="Zhang Y.E."/>
            <person name="Wang W."/>
            <person name="Zhu M."/>
            <person name="He S."/>
            <person name="Zhang G."/>
        </authorList>
    </citation>
    <scope>NUCLEOTIDE SEQUENCE</scope>
    <source>
        <strain evidence="1">Allg_001</strain>
    </source>
</reference>